<evidence type="ECO:0000313" key="11">
    <source>
        <dbReference type="EMBL" id="OQR73945.1"/>
    </source>
</evidence>
<dbReference type="InterPro" id="IPR023415">
    <property type="entry name" value="LDLR_class-A_CS"/>
</dbReference>
<dbReference type="STRING" id="418985.A0A1V9XKA0"/>
<dbReference type="Proteomes" id="UP000192247">
    <property type="component" value="Unassembled WGS sequence"/>
</dbReference>
<evidence type="ECO:0000256" key="5">
    <source>
        <dbReference type="ARBA" id="ARBA00023136"/>
    </source>
</evidence>
<dbReference type="GO" id="GO:0006898">
    <property type="term" value="P:receptor-mediated endocytosis"/>
    <property type="evidence" value="ECO:0007669"/>
    <property type="project" value="TreeGrafter"/>
</dbReference>
<dbReference type="EMBL" id="MNPL01008998">
    <property type="protein sequence ID" value="OQR73945.1"/>
    <property type="molecule type" value="Genomic_DNA"/>
</dbReference>
<dbReference type="CDD" id="cd00112">
    <property type="entry name" value="LDLa"/>
    <property type="match status" value="1"/>
</dbReference>
<evidence type="ECO:0000256" key="6">
    <source>
        <dbReference type="ARBA" id="ARBA00023157"/>
    </source>
</evidence>
<keyword evidence="10" id="KW-0732">Signal</keyword>
<accession>A0A1V9XKA0</accession>
<dbReference type="GO" id="GO:0042562">
    <property type="term" value="F:hormone binding"/>
    <property type="evidence" value="ECO:0007669"/>
    <property type="project" value="TreeGrafter"/>
</dbReference>
<evidence type="ECO:0000256" key="2">
    <source>
        <dbReference type="ARBA" id="ARBA00022692"/>
    </source>
</evidence>
<comment type="caution">
    <text evidence="11">The sequence shown here is derived from an EMBL/GenBank/DDBJ whole genome shotgun (WGS) entry which is preliminary data.</text>
</comment>
<keyword evidence="7" id="KW-0675">Receptor</keyword>
<feature type="chain" id="PRO_5012370684" evidence="10">
    <location>
        <begin position="19"/>
        <end position="87"/>
    </location>
</feature>
<dbReference type="InParanoid" id="A0A1V9XKA0"/>
<keyword evidence="12" id="KW-1185">Reference proteome</keyword>
<organism evidence="11 12">
    <name type="scientific">Tropilaelaps mercedesae</name>
    <dbReference type="NCBI Taxonomy" id="418985"/>
    <lineage>
        <taxon>Eukaryota</taxon>
        <taxon>Metazoa</taxon>
        <taxon>Ecdysozoa</taxon>
        <taxon>Arthropoda</taxon>
        <taxon>Chelicerata</taxon>
        <taxon>Arachnida</taxon>
        <taxon>Acari</taxon>
        <taxon>Parasitiformes</taxon>
        <taxon>Mesostigmata</taxon>
        <taxon>Gamasina</taxon>
        <taxon>Dermanyssoidea</taxon>
        <taxon>Laelapidae</taxon>
        <taxon>Tropilaelaps</taxon>
    </lineage>
</organism>
<gene>
    <name evidence="11" type="ORF">BIW11_09410</name>
</gene>
<sequence length="87" mass="9944">MRLLYLLISLRIILTVYAATGCANDMFECRNKWCIPTIFLCDGDLDCETHEDESNCPLANNRTTCNPEQFRCETDGLCIPQDFRCDG</sequence>
<feature type="disulfide bond" evidence="9">
    <location>
        <begin position="41"/>
        <end position="56"/>
    </location>
</feature>
<feature type="disulfide bond" evidence="9">
    <location>
        <begin position="22"/>
        <end position="34"/>
    </location>
</feature>
<dbReference type="Gene3D" id="4.10.400.10">
    <property type="entry name" value="Low-density Lipoprotein Receptor"/>
    <property type="match status" value="2"/>
</dbReference>
<keyword evidence="4" id="KW-1133">Transmembrane helix</keyword>
<evidence type="ECO:0000256" key="1">
    <source>
        <dbReference type="ARBA" id="ARBA00004167"/>
    </source>
</evidence>
<dbReference type="InterPro" id="IPR002172">
    <property type="entry name" value="LDrepeatLR_classA_rpt"/>
</dbReference>
<dbReference type="OrthoDB" id="6416871at2759"/>
<keyword evidence="5" id="KW-0472">Membrane</keyword>
<evidence type="ECO:0000256" key="8">
    <source>
        <dbReference type="ARBA" id="ARBA00023180"/>
    </source>
</evidence>
<keyword evidence="2" id="KW-0812">Transmembrane</keyword>
<dbReference type="PANTHER" id="PTHR22722">
    <property type="entry name" value="LOW-DENSITY LIPOPROTEIN RECEPTOR-RELATED PROTEIN 2-RELATED"/>
    <property type="match status" value="1"/>
</dbReference>
<dbReference type="Pfam" id="PF00057">
    <property type="entry name" value="Ldl_recept_a"/>
    <property type="match status" value="2"/>
</dbReference>
<proteinExistence type="predicted"/>
<name>A0A1V9XKA0_9ACAR</name>
<dbReference type="InterPro" id="IPR036055">
    <property type="entry name" value="LDL_receptor-like_sf"/>
</dbReference>
<dbReference type="GO" id="GO:0043235">
    <property type="term" value="C:receptor complex"/>
    <property type="evidence" value="ECO:0007669"/>
    <property type="project" value="TreeGrafter"/>
</dbReference>
<feature type="disulfide bond" evidence="9">
    <location>
        <begin position="29"/>
        <end position="47"/>
    </location>
</feature>
<evidence type="ECO:0000256" key="9">
    <source>
        <dbReference type="PROSITE-ProRule" id="PRU00124"/>
    </source>
</evidence>
<dbReference type="PROSITE" id="PS50068">
    <property type="entry name" value="LDLRA_2"/>
    <property type="match status" value="1"/>
</dbReference>
<evidence type="ECO:0000256" key="7">
    <source>
        <dbReference type="ARBA" id="ARBA00023170"/>
    </source>
</evidence>
<dbReference type="InterPro" id="IPR051221">
    <property type="entry name" value="LDLR-related"/>
</dbReference>
<feature type="non-terminal residue" evidence="11">
    <location>
        <position position="87"/>
    </location>
</feature>
<evidence type="ECO:0000313" key="12">
    <source>
        <dbReference type="Proteomes" id="UP000192247"/>
    </source>
</evidence>
<protein>
    <submittedName>
        <fullName evidence="11">Uncharacterized protein</fullName>
    </submittedName>
</protein>
<dbReference type="PROSITE" id="PS01209">
    <property type="entry name" value="LDLRA_1"/>
    <property type="match status" value="1"/>
</dbReference>
<dbReference type="PANTHER" id="PTHR22722:SF15">
    <property type="entry name" value="LOW-DENSITY LIPOPROTEIN RECEPTOR-RELATED"/>
    <property type="match status" value="1"/>
</dbReference>
<dbReference type="PRINTS" id="PR00261">
    <property type="entry name" value="LDLRECEPTOR"/>
</dbReference>
<dbReference type="SMART" id="SM00192">
    <property type="entry name" value="LDLa"/>
    <property type="match status" value="1"/>
</dbReference>
<keyword evidence="6 9" id="KW-1015">Disulfide bond</keyword>
<keyword evidence="8" id="KW-0325">Glycoprotein</keyword>
<comment type="subcellular location">
    <subcellularLocation>
        <location evidence="1">Membrane</location>
        <topology evidence="1">Single-pass membrane protein</topology>
    </subcellularLocation>
</comment>
<dbReference type="GO" id="GO:0016324">
    <property type="term" value="C:apical plasma membrane"/>
    <property type="evidence" value="ECO:0007669"/>
    <property type="project" value="TreeGrafter"/>
</dbReference>
<evidence type="ECO:0000256" key="4">
    <source>
        <dbReference type="ARBA" id="ARBA00022989"/>
    </source>
</evidence>
<evidence type="ECO:0000256" key="3">
    <source>
        <dbReference type="ARBA" id="ARBA00022737"/>
    </source>
</evidence>
<dbReference type="SUPFAM" id="SSF57424">
    <property type="entry name" value="LDL receptor-like module"/>
    <property type="match status" value="2"/>
</dbReference>
<keyword evidence="3" id="KW-0677">Repeat</keyword>
<dbReference type="PROSITE" id="PS51257">
    <property type="entry name" value="PROKAR_LIPOPROTEIN"/>
    <property type="match status" value="1"/>
</dbReference>
<reference evidence="11 12" key="1">
    <citation type="journal article" date="2017" name="Gigascience">
        <title>Draft genome of the honey bee ectoparasitic mite, Tropilaelaps mercedesae, is shaped by the parasitic life history.</title>
        <authorList>
            <person name="Dong X."/>
            <person name="Armstrong S.D."/>
            <person name="Xia D."/>
            <person name="Makepeace B.L."/>
            <person name="Darby A.C."/>
            <person name="Kadowaki T."/>
        </authorList>
    </citation>
    <scope>NUCLEOTIDE SEQUENCE [LARGE SCALE GENOMIC DNA]</scope>
    <source>
        <strain evidence="11">Wuxi-XJTLU</strain>
    </source>
</reference>
<feature type="signal peptide" evidence="10">
    <location>
        <begin position="1"/>
        <end position="18"/>
    </location>
</feature>
<dbReference type="AlphaFoldDB" id="A0A1V9XKA0"/>
<evidence type="ECO:0000256" key="10">
    <source>
        <dbReference type="SAM" id="SignalP"/>
    </source>
</evidence>